<evidence type="ECO:0000313" key="5">
    <source>
        <dbReference type="EMBL" id="KAJ7203146.1"/>
    </source>
</evidence>
<evidence type="ECO:0000256" key="1">
    <source>
        <dbReference type="ARBA" id="ARBA00022737"/>
    </source>
</evidence>
<feature type="repeat" description="ANK" evidence="3">
    <location>
        <begin position="585"/>
        <end position="617"/>
    </location>
</feature>
<keyword evidence="4" id="KW-0812">Transmembrane</keyword>
<feature type="transmembrane region" description="Helical" evidence="4">
    <location>
        <begin position="253"/>
        <end position="270"/>
    </location>
</feature>
<reference evidence="5" key="1">
    <citation type="submission" date="2023-03" db="EMBL/GenBank/DDBJ databases">
        <title>Massive genome expansion in bonnet fungi (Mycena s.s.) driven by repeated elements and novel gene families across ecological guilds.</title>
        <authorList>
            <consortium name="Lawrence Berkeley National Laboratory"/>
            <person name="Harder C.B."/>
            <person name="Miyauchi S."/>
            <person name="Viragh M."/>
            <person name="Kuo A."/>
            <person name="Thoen E."/>
            <person name="Andreopoulos B."/>
            <person name="Lu D."/>
            <person name="Skrede I."/>
            <person name="Drula E."/>
            <person name="Henrissat B."/>
            <person name="Morin E."/>
            <person name="Kohler A."/>
            <person name="Barry K."/>
            <person name="LaButti K."/>
            <person name="Morin E."/>
            <person name="Salamov A."/>
            <person name="Lipzen A."/>
            <person name="Mereny Z."/>
            <person name="Hegedus B."/>
            <person name="Baldrian P."/>
            <person name="Stursova M."/>
            <person name="Weitz H."/>
            <person name="Taylor A."/>
            <person name="Grigoriev I.V."/>
            <person name="Nagy L.G."/>
            <person name="Martin F."/>
            <person name="Kauserud H."/>
        </authorList>
    </citation>
    <scope>NUCLEOTIDE SEQUENCE</scope>
    <source>
        <strain evidence="5">9144</strain>
    </source>
</reference>
<feature type="repeat" description="ANK" evidence="3">
    <location>
        <begin position="371"/>
        <end position="403"/>
    </location>
</feature>
<feature type="repeat" description="ANK" evidence="3">
    <location>
        <begin position="618"/>
        <end position="650"/>
    </location>
</feature>
<feature type="transmembrane region" description="Helical" evidence="4">
    <location>
        <begin position="93"/>
        <end position="110"/>
    </location>
</feature>
<feature type="repeat" description="ANK" evidence="3">
    <location>
        <begin position="470"/>
        <end position="502"/>
    </location>
</feature>
<dbReference type="EMBL" id="JARJCW010000052">
    <property type="protein sequence ID" value="KAJ7203146.1"/>
    <property type="molecule type" value="Genomic_DNA"/>
</dbReference>
<feature type="repeat" description="ANK" evidence="3">
    <location>
        <begin position="536"/>
        <end position="568"/>
    </location>
</feature>
<feature type="repeat" description="ANK" evidence="3">
    <location>
        <begin position="437"/>
        <end position="469"/>
    </location>
</feature>
<dbReference type="InterPro" id="IPR002110">
    <property type="entry name" value="Ankyrin_rpt"/>
</dbReference>
<feature type="transmembrane region" description="Helical" evidence="4">
    <location>
        <begin position="290"/>
        <end position="313"/>
    </location>
</feature>
<dbReference type="PANTHER" id="PTHR24188">
    <property type="entry name" value="ANKYRIN REPEAT PROTEIN"/>
    <property type="match status" value="1"/>
</dbReference>
<dbReference type="SUPFAM" id="SSF48403">
    <property type="entry name" value="Ankyrin repeat"/>
    <property type="match status" value="1"/>
</dbReference>
<feature type="repeat" description="ANK" evidence="3">
    <location>
        <begin position="666"/>
        <end position="695"/>
    </location>
</feature>
<dbReference type="Gene3D" id="1.25.40.20">
    <property type="entry name" value="Ankyrin repeat-containing domain"/>
    <property type="match status" value="5"/>
</dbReference>
<evidence type="ECO:0000256" key="2">
    <source>
        <dbReference type="ARBA" id="ARBA00023043"/>
    </source>
</evidence>
<feature type="transmembrane region" description="Helical" evidence="4">
    <location>
        <begin position="189"/>
        <end position="213"/>
    </location>
</feature>
<dbReference type="InterPro" id="IPR036770">
    <property type="entry name" value="Ankyrin_rpt-contain_sf"/>
</dbReference>
<keyword evidence="6" id="KW-1185">Reference proteome</keyword>
<comment type="caution">
    <text evidence="5">The sequence shown here is derived from an EMBL/GenBank/DDBJ whole genome shotgun (WGS) entry which is preliminary data.</text>
</comment>
<feature type="repeat" description="ANK" evidence="3">
    <location>
        <begin position="503"/>
        <end position="535"/>
    </location>
</feature>
<protein>
    <submittedName>
        <fullName evidence="5">Ankyrin repeat-containing domain protein</fullName>
    </submittedName>
</protein>
<organism evidence="5 6">
    <name type="scientific">Mycena pura</name>
    <dbReference type="NCBI Taxonomy" id="153505"/>
    <lineage>
        <taxon>Eukaryota</taxon>
        <taxon>Fungi</taxon>
        <taxon>Dikarya</taxon>
        <taxon>Basidiomycota</taxon>
        <taxon>Agaricomycotina</taxon>
        <taxon>Agaricomycetes</taxon>
        <taxon>Agaricomycetidae</taxon>
        <taxon>Agaricales</taxon>
        <taxon>Marasmiineae</taxon>
        <taxon>Mycenaceae</taxon>
        <taxon>Mycena</taxon>
    </lineage>
</organism>
<keyword evidence="4" id="KW-0472">Membrane</keyword>
<evidence type="ECO:0000313" key="6">
    <source>
        <dbReference type="Proteomes" id="UP001219525"/>
    </source>
</evidence>
<dbReference type="Pfam" id="PF13637">
    <property type="entry name" value="Ank_4"/>
    <property type="match status" value="1"/>
</dbReference>
<dbReference type="SMART" id="SM00248">
    <property type="entry name" value="ANK"/>
    <property type="match status" value="9"/>
</dbReference>
<dbReference type="Proteomes" id="UP001219525">
    <property type="component" value="Unassembled WGS sequence"/>
</dbReference>
<dbReference type="Pfam" id="PF00023">
    <property type="entry name" value="Ank"/>
    <property type="match status" value="1"/>
</dbReference>
<gene>
    <name evidence="5" type="ORF">GGX14DRAFT_570407</name>
</gene>
<keyword evidence="2 3" id="KW-0040">ANK repeat</keyword>
<name>A0AAD6V961_9AGAR</name>
<dbReference type="PRINTS" id="PR01415">
    <property type="entry name" value="ANKYRIN"/>
</dbReference>
<feature type="transmembrane region" description="Helical" evidence="4">
    <location>
        <begin position="56"/>
        <end position="73"/>
    </location>
</feature>
<evidence type="ECO:0000256" key="3">
    <source>
        <dbReference type="PROSITE-ProRule" id="PRU00023"/>
    </source>
</evidence>
<sequence length="695" mass="75720">MAIPGTCANTDISGIGIRVATYAQNFLSFIPAIYAVLDDGTVSGAELRFIEDQSTNMLLTAFGLLISAIVQAADSQGLDNYHAALVLNLSWMNNTNTFIYLLFHLHRAIWQRNVERWTWTSFWTMLRTRTLWLNPPTLVGSAHLVLMAGLGIWLWANPGGFGTSVKCQADPSLSIVGHNFFFDSGALRILSLIIYAVVAIPGINLAIPMFFLFSPYLVNLAIGVKLEQSPDDLEDRKRVRWDKEQRARWSSRCLIFGLLILLVINVIFLVDTELAISRNEFRQAGQDNIWSLGQVLALLLVVLPFKSLLMYLWHSTQLGALLGETKLKAAMDGLGKGPDEATESAIRHRRDGSWDGVRLWISRIGDTADQEKKSALHHAAMHGRMSVVELLIDNHALLDPADKDGCTPLYLALQHGQADVAALLAKNGADIEAKNREGETLLYLASFYGHIEVAKLLVELGADVNATEWDAKKPLHAASWNGHPDVARLLAENGADVNATERHGETPLHAASWSGHTDGAKLLVEKGADINAKNNDGETPLHAASINAHTGVAKLLVEKGADINTKSAYSLQLHRTSLSICAGWDGETPLHATSRNGHTDITKLLVEKGVDINAKDWHGETPLHVTSSNGLTVVAKLLVDNGADINAKSAYSTFSYTSLNICADRGGQTPLHAALLKGHTDVAELLVDNGVDPNF</sequence>
<dbReference type="PROSITE" id="PS50297">
    <property type="entry name" value="ANK_REP_REGION"/>
    <property type="match status" value="9"/>
</dbReference>
<dbReference type="PANTHER" id="PTHR24188:SF29">
    <property type="entry name" value="GH09064P"/>
    <property type="match status" value="1"/>
</dbReference>
<keyword evidence="4" id="KW-1133">Transmembrane helix</keyword>
<accession>A0AAD6V961</accession>
<keyword evidence="1" id="KW-0677">Repeat</keyword>
<dbReference type="AlphaFoldDB" id="A0AAD6V961"/>
<dbReference type="Pfam" id="PF12796">
    <property type="entry name" value="Ank_2"/>
    <property type="match status" value="3"/>
</dbReference>
<dbReference type="PROSITE" id="PS50088">
    <property type="entry name" value="ANK_REPEAT"/>
    <property type="match status" value="9"/>
</dbReference>
<feature type="transmembrane region" description="Helical" evidence="4">
    <location>
        <begin position="131"/>
        <end position="156"/>
    </location>
</feature>
<evidence type="ECO:0000256" key="4">
    <source>
        <dbReference type="SAM" id="Phobius"/>
    </source>
</evidence>
<proteinExistence type="predicted"/>
<feature type="repeat" description="ANK" evidence="3">
    <location>
        <begin position="404"/>
        <end position="436"/>
    </location>
</feature>